<dbReference type="EMBL" id="BRYA01000038">
    <property type="protein sequence ID" value="GMI34145.1"/>
    <property type="molecule type" value="Genomic_DNA"/>
</dbReference>
<dbReference type="PROSITE" id="PS51192">
    <property type="entry name" value="HELICASE_ATP_BIND_1"/>
    <property type="match status" value="1"/>
</dbReference>
<comment type="catalytic activity">
    <reaction evidence="5">
        <text>ATP + H2O = ADP + phosphate + H(+)</text>
        <dbReference type="Rhea" id="RHEA:13065"/>
        <dbReference type="ChEBI" id="CHEBI:15377"/>
        <dbReference type="ChEBI" id="CHEBI:15378"/>
        <dbReference type="ChEBI" id="CHEBI:30616"/>
        <dbReference type="ChEBI" id="CHEBI:43474"/>
        <dbReference type="ChEBI" id="CHEBI:456216"/>
        <dbReference type="EC" id="3.6.4.13"/>
    </reaction>
</comment>
<dbReference type="GO" id="GO:0005524">
    <property type="term" value="F:ATP binding"/>
    <property type="evidence" value="ECO:0007669"/>
    <property type="project" value="UniProtKB-UniRule"/>
</dbReference>
<evidence type="ECO:0000256" key="4">
    <source>
        <dbReference type="ARBA" id="ARBA00022840"/>
    </source>
</evidence>
<dbReference type="SMART" id="SM00487">
    <property type="entry name" value="DEXDc"/>
    <property type="match status" value="1"/>
</dbReference>
<dbReference type="SUPFAM" id="SSF52540">
    <property type="entry name" value="P-loop containing nucleoside triphosphate hydrolases"/>
    <property type="match status" value="1"/>
</dbReference>
<evidence type="ECO:0000313" key="9">
    <source>
        <dbReference type="Proteomes" id="UP001165065"/>
    </source>
</evidence>
<dbReference type="InterPro" id="IPR044742">
    <property type="entry name" value="DEAD/DEAH_RhlB"/>
</dbReference>
<gene>
    <name evidence="8" type="ORF">TrCOL_g1365</name>
</gene>
<dbReference type="GO" id="GO:0003723">
    <property type="term" value="F:RNA binding"/>
    <property type="evidence" value="ECO:0007669"/>
    <property type="project" value="UniProtKB-UniRule"/>
</dbReference>
<dbReference type="EC" id="3.6.4.13" evidence="5"/>
<reference evidence="9" key="1">
    <citation type="journal article" date="2023" name="Commun. Biol.">
        <title>Genome analysis of Parmales, the sister group of diatoms, reveals the evolutionary specialization of diatoms from phago-mixotrophs to photoautotrophs.</title>
        <authorList>
            <person name="Ban H."/>
            <person name="Sato S."/>
            <person name="Yoshikawa S."/>
            <person name="Yamada K."/>
            <person name="Nakamura Y."/>
            <person name="Ichinomiya M."/>
            <person name="Sato N."/>
            <person name="Blanc-Mathieu R."/>
            <person name="Endo H."/>
            <person name="Kuwata A."/>
            <person name="Ogata H."/>
        </authorList>
    </citation>
    <scope>NUCLEOTIDE SEQUENCE [LARGE SCALE GENOMIC DNA]</scope>
</reference>
<keyword evidence="2 5" id="KW-0378">Hydrolase</keyword>
<feature type="region of interest" description="Disordered" evidence="6">
    <location>
        <begin position="1"/>
        <end position="68"/>
    </location>
</feature>
<accession>A0A9W7G5Q8</accession>
<dbReference type="Proteomes" id="UP001165065">
    <property type="component" value="Unassembled WGS sequence"/>
</dbReference>
<dbReference type="GO" id="GO:0003724">
    <property type="term" value="F:RNA helicase activity"/>
    <property type="evidence" value="ECO:0007669"/>
    <property type="project" value="UniProtKB-EC"/>
</dbReference>
<evidence type="ECO:0000256" key="2">
    <source>
        <dbReference type="ARBA" id="ARBA00022801"/>
    </source>
</evidence>
<dbReference type="GO" id="GO:0016787">
    <property type="term" value="F:hydrolase activity"/>
    <property type="evidence" value="ECO:0007669"/>
    <property type="project" value="UniProtKB-KW"/>
</dbReference>
<sequence>MNKLAEDQSLNQSSDNVAKSNRSERLDLEDENDHFGSESKSATEDRSCTIKRSLPDVQTDDKEDDQGGSAFVLAPVNHAEVHYEEFTRSFTSASGATASQSLSDWSLSNSCVIRVKNNHPIPPFALLHSFTSLPSPPLQEIASHLASTYPAPTVIQSVAVPLALSGNNVIACAQTGSGKTLSFAIPMMAHLTGGKTRGIVVGCTRELVMQIYKVIKPLAALINRSSIPLFGGNGGKEKYSTWNLKKTFKSSPIDVIVATPARLCDFVKMGSIDLSTVTMVVVDEVDRMCTYQFLPVVESILQNLNPACVRCFY</sequence>
<keyword evidence="1 5" id="KW-0547">Nucleotide-binding</keyword>
<keyword evidence="5" id="KW-0694">RNA-binding</keyword>
<protein>
    <recommendedName>
        <fullName evidence="5">ATP-dependent RNA helicase</fullName>
        <ecNumber evidence="5">3.6.4.13</ecNumber>
    </recommendedName>
</protein>
<keyword evidence="3 5" id="KW-0347">Helicase</keyword>
<feature type="domain" description="Helicase ATP-binding" evidence="7">
    <location>
        <begin position="160"/>
        <end position="313"/>
    </location>
</feature>
<feature type="compositionally biased region" description="Basic and acidic residues" evidence="6">
    <location>
        <begin position="33"/>
        <end position="48"/>
    </location>
</feature>
<keyword evidence="4 5" id="KW-0067">ATP-binding</keyword>
<evidence type="ECO:0000259" key="7">
    <source>
        <dbReference type="PROSITE" id="PS51192"/>
    </source>
</evidence>
<evidence type="ECO:0000256" key="3">
    <source>
        <dbReference type="ARBA" id="ARBA00022806"/>
    </source>
</evidence>
<comment type="domain">
    <text evidence="5">The Q motif is unique to and characteristic of the DEAD box family of RNA helicases and controls ATP binding and hydrolysis.</text>
</comment>
<feature type="compositionally biased region" description="Polar residues" evidence="6">
    <location>
        <begin position="8"/>
        <end position="20"/>
    </location>
</feature>
<evidence type="ECO:0000313" key="8">
    <source>
        <dbReference type="EMBL" id="GMI34145.1"/>
    </source>
</evidence>
<name>A0A9W7G5Q8_9STRA</name>
<comment type="similarity">
    <text evidence="5">Belongs to the DEAD box helicase family.</text>
</comment>
<organism evidence="8 9">
    <name type="scientific">Triparma columacea</name>
    <dbReference type="NCBI Taxonomy" id="722753"/>
    <lineage>
        <taxon>Eukaryota</taxon>
        <taxon>Sar</taxon>
        <taxon>Stramenopiles</taxon>
        <taxon>Ochrophyta</taxon>
        <taxon>Bolidophyceae</taxon>
        <taxon>Parmales</taxon>
        <taxon>Triparmaceae</taxon>
        <taxon>Triparma</taxon>
    </lineage>
</organism>
<dbReference type="Pfam" id="PF00270">
    <property type="entry name" value="DEAD"/>
    <property type="match status" value="1"/>
</dbReference>
<proteinExistence type="inferred from homology"/>
<comment type="function">
    <text evidence="5">RNA helicase.</text>
</comment>
<evidence type="ECO:0000256" key="5">
    <source>
        <dbReference type="RuleBase" id="RU365068"/>
    </source>
</evidence>
<comment type="caution">
    <text evidence="8">The sequence shown here is derived from an EMBL/GenBank/DDBJ whole genome shotgun (WGS) entry which is preliminary data.</text>
</comment>
<evidence type="ECO:0000256" key="1">
    <source>
        <dbReference type="ARBA" id="ARBA00022741"/>
    </source>
</evidence>
<dbReference type="Gene3D" id="3.40.50.300">
    <property type="entry name" value="P-loop containing nucleotide triphosphate hydrolases"/>
    <property type="match status" value="1"/>
</dbReference>
<dbReference type="InterPro" id="IPR014001">
    <property type="entry name" value="Helicase_ATP-bd"/>
</dbReference>
<keyword evidence="9" id="KW-1185">Reference proteome</keyword>
<dbReference type="InterPro" id="IPR027417">
    <property type="entry name" value="P-loop_NTPase"/>
</dbReference>
<dbReference type="CDD" id="cd00268">
    <property type="entry name" value="DEADc"/>
    <property type="match status" value="1"/>
</dbReference>
<dbReference type="AlphaFoldDB" id="A0A9W7G5Q8"/>
<evidence type="ECO:0000256" key="6">
    <source>
        <dbReference type="SAM" id="MobiDB-lite"/>
    </source>
</evidence>
<dbReference type="InterPro" id="IPR011545">
    <property type="entry name" value="DEAD/DEAH_box_helicase_dom"/>
</dbReference>
<feature type="non-terminal residue" evidence="8">
    <location>
        <position position="313"/>
    </location>
</feature>
<dbReference type="PANTHER" id="PTHR24031">
    <property type="entry name" value="RNA HELICASE"/>
    <property type="match status" value="1"/>
</dbReference>
<dbReference type="OrthoDB" id="196131at2759"/>